<dbReference type="PRINTS" id="PR00039">
    <property type="entry name" value="HTHLYSR"/>
</dbReference>
<comment type="caution">
    <text evidence="6">The sequence shown here is derived from an EMBL/GenBank/DDBJ whole genome shotgun (WGS) entry which is preliminary data.</text>
</comment>
<evidence type="ECO:0000259" key="5">
    <source>
        <dbReference type="PROSITE" id="PS50931"/>
    </source>
</evidence>
<dbReference type="Gene3D" id="1.10.10.10">
    <property type="entry name" value="Winged helix-like DNA-binding domain superfamily/Winged helix DNA-binding domain"/>
    <property type="match status" value="1"/>
</dbReference>
<feature type="domain" description="HTH lysR-type" evidence="5">
    <location>
        <begin position="1"/>
        <end position="59"/>
    </location>
</feature>
<evidence type="ECO:0000256" key="1">
    <source>
        <dbReference type="ARBA" id="ARBA00009437"/>
    </source>
</evidence>
<evidence type="ECO:0000256" key="2">
    <source>
        <dbReference type="ARBA" id="ARBA00023015"/>
    </source>
</evidence>
<name>A0A7C3YZC9_9BACT</name>
<keyword evidence="2" id="KW-0805">Transcription regulation</keyword>
<dbReference type="PROSITE" id="PS50931">
    <property type="entry name" value="HTH_LYSR"/>
    <property type="match status" value="1"/>
</dbReference>
<dbReference type="InterPro" id="IPR050950">
    <property type="entry name" value="HTH-type_LysR_regulators"/>
</dbReference>
<sequence length="295" mass="33656">MEWQQIVGFHQVARQGSFTKAAEVTFRTQSALSQQVRALEEELGCRLIERIGKRRLRLTEAGERFFRFTRAVLSSYEGLREELQELQGSPAGELRLAAPFTTLYHLFRRVLQAYPRRYPQVRLSILDRSQREVIDLVRQGDIDFGIALESAAPRDLAVRRWREVEMVLLTPPDHPLARLPQVTVEEIARYPLILPPRSQRSTGRRTLEALFREKGLDYRVVMESSNVELSSLYVELGLGISFATLVKGLALTGPRSLAFIPLSHYAGPDFLAVLLRKDKIISGYMQDFLDLLFAG</sequence>
<evidence type="ECO:0000256" key="4">
    <source>
        <dbReference type="ARBA" id="ARBA00023163"/>
    </source>
</evidence>
<dbReference type="Pfam" id="PF03466">
    <property type="entry name" value="LysR_substrate"/>
    <property type="match status" value="1"/>
</dbReference>
<dbReference type="SUPFAM" id="SSF53850">
    <property type="entry name" value="Periplasmic binding protein-like II"/>
    <property type="match status" value="1"/>
</dbReference>
<dbReference type="Gene3D" id="3.40.190.10">
    <property type="entry name" value="Periplasmic binding protein-like II"/>
    <property type="match status" value="2"/>
</dbReference>
<comment type="similarity">
    <text evidence="1">Belongs to the LysR transcriptional regulatory family.</text>
</comment>
<dbReference type="InterPro" id="IPR036388">
    <property type="entry name" value="WH-like_DNA-bd_sf"/>
</dbReference>
<evidence type="ECO:0000256" key="3">
    <source>
        <dbReference type="ARBA" id="ARBA00023125"/>
    </source>
</evidence>
<gene>
    <name evidence="6" type="ORF">ENW96_00880</name>
</gene>
<dbReference type="GO" id="GO:0003677">
    <property type="term" value="F:DNA binding"/>
    <property type="evidence" value="ECO:0007669"/>
    <property type="project" value="UniProtKB-KW"/>
</dbReference>
<dbReference type="CDD" id="cd05466">
    <property type="entry name" value="PBP2_LTTR_substrate"/>
    <property type="match status" value="1"/>
</dbReference>
<dbReference type="AlphaFoldDB" id="A0A7C3YZC9"/>
<reference evidence="6" key="1">
    <citation type="journal article" date="2020" name="mSystems">
        <title>Genome- and Community-Level Interaction Insights into Carbon Utilization and Element Cycling Functions of Hydrothermarchaeota in Hydrothermal Sediment.</title>
        <authorList>
            <person name="Zhou Z."/>
            <person name="Liu Y."/>
            <person name="Xu W."/>
            <person name="Pan J."/>
            <person name="Luo Z.H."/>
            <person name="Li M."/>
        </authorList>
    </citation>
    <scope>NUCLEOTIDE SEQUENCE [LARGE SCALE GENOMIC DNA]</scope>
    <source>
        <strain evidence="6">SpSt-897</strain>
    </source>
</reference>
<dbReference type="InterPro" id="IPR000847">
    <property type="entry name" value="LysR_HTH_N"/>
</dbReference>
<keyword evidence="3" id="KW-0238">DNA-binding</keyword>
<dbReference type="FunFam" id="1.10.10.10:FF:000001">
    <property type="entry name" value="LysR family transcriptional regulator"/>
    <property type="match status" value="1"/>
</dbReference>
<organism evidence="6">
    <name type="scientific">Desulfobacca acetoxidans</name>
    <dbReference type="NCBI Taxonomy" id="60893"/>
    <lineage>
        <taxon>Bacteria</taxon>
        <taxon>Pseudomonadati</taxon>
        <taxon>Thermodesulfobacteriota</taxon>
        <taxon>Desulfobaccia</taxon>
        <taxon>Desulfobaccales</taxon>
        <taxon>Desulfobaccaceae</taxon>
        <taxon>Desulfobacca</taxon>
    </lineage>
</organism>
<dbReference type="Pfam" id="PF00126">
    <property type="entry name" value="HTH_1"/>
    <property type="match status" value="1"/>
</dbReference>
<dbReference type="EMBL" id="DTMF01000025">
    <property type="protein sequence ID" value="HGF32929.1"/>
    <property type="molecule type" value="Genomic_DNA"/>
</dbReference>
<dbReference type="GO" id="GO:0003700">
    <property type="term" value="F:DNA-binding transcription factor activity"/>
    <property type="evidence" value="ECO:0007669"/>
    <property type="project" value="InterPro"/>
</dbReference>
<dbReference type="InterPro" id="IPR036390">
    <property type="entry name" value="WH_DNA-bd_sf"/>
</dbReference>
<accession>A0A7C3YZC9</accession>
<dbReference type="PANTHER" id="PTHR30419">
    <property type="entry name" value="HTH-TYPE TRANSCRIPTIONAL REGULATOR YBHD"/>
    <property type="match status" value="1"/>
</dbReference>
<evidence type="ECO:0000313" key="6">
    <source>
        <dbReference type="EMBL" id="HGF32929.1"/>
    </source>
</evidence>
<dbReference type="SUPFAM" id="SSF46785">
    <property type="entry name" value="Winged helix' DNA-binding domain"/>
    <property type="match status" value="1"/>
</dbReference>
<proteinExistence type="inferred from homology"/>
<protein>
    <submittedName>
        <fullName evidence="6">LysR family transcriptional regulator</fullName>
    </submittedName>
</protein>
<keyword evidence="4" id="KW-0804">Transcription</keyword>
<dbReference type="InterPro" id="IPR005119">
    <property type="entry name" value="LysR_subst-bd"/>
</dbReference>
<dbReference type="GO" id="GO:0005829">
    <property type="term" value="C:cytosol"/>
    <property type="evidence" value="ECO:0007669"/>
    <property type="project" value="TreeGrafter"/>
</dbReference>